<feature type="domain" description="Major facilitator superfamily (MFS) profile" evidence="7">
    <location>
        <begin position="4"/>
        <end position="380"/>
    </location>
</feature>
<keyword evidence="5 6" id="KW-0472">Membrane</keyword>
<evidence type="ECO:0000256" key="2">
    <source>
        <dbReference type="ARBA" id="ARBA00022475"/>
    </source>
</evidence>
<dbReference type="Proteomes" id="UP001597182">
    <property type="component" value="Unassembled WGS sequence"/>
</dbReference>
<dbReference type="RefSeq" id="WP_346093832.1">
    <property type="nucleotide sequence ID" value="NZ_BAABKS010000082.1"/>
</dbReference>
<gene>
    <name evidence="8" type="ORF">ACFQ34_32320</name>
</gene>
<feature type="transmembrane region" description="Helical" evidence="6">
    <location>
        <begin position="290"/>
        <end position="310"/>
    </location>
</feature>
<feature type="transmembrane region" description="Helical" evidence="6">
    <location>
        <begin position="322"/>
        <end position="348"/>
    </location>
</feature>
<feature type="transmembrane region" description="Helical" evidence="6">
    <location>
        <begin position="200"/>
        <end position="224"/>
    </location>
</feature>
<dbReference type="EMBL" id="JBHTMB010000325">
    <property type="protein sequence ID" value="MFD1237995.1"/>
    <property type="molecule type" value="Genomic_DNA"/>
</dbReference>
<evidence type="ECO:0000313" key="9">
    <source>
        <dbReference type="Proteomes" id="UP001597182"/>
    </source>
</evidence>
<feature type="transmembrane region" description="Helical" evidence="6">
    <location>
        <begin position="236"/>
        <end position="255"/>
    </location>
</feature>
<accession>A0ABW3VUB9</accession>
<keyword evidence="2" id="KW-1003">Cell membrane</keyword>
<evidence type="ECO:0000256" key="3">
    <source>
        <dbReference type="ARBA" id="ARBA00022692"/>
    </source>
</evidence>
<dbReference type="PANTHER" id="PTHR43124:SF3">
    <property type="entry name" value="CHLORAMPHENICOL EFFLUX PUMP RV0191"/>
    <property type="match status" value="1"/>
</dbReference>
<dbReference type="SUPFAM" id="SSF103473">
    <property type="entry name" value="MFS general substrate transporter"/>
    <property type="match status" value="1"/>
</dbReference>
<keyword evidence="9" id="KW-1185">Reference proteome</keyword>
<evidence type="ECO:0000256" key="4">
    <source>
        <dbReference type="ARBA" id="ARBA00022989"/>
    </source>
</evidence>
<evidence type="ECO:0000259" key="7">
    <source>
        <dbReference type="PROSITE" id="PS50850"/>
    </source>
</evidence>
<feature type="transmembrane region" description="Helical" evidence="6">
    <location>
        <begin position="42"/>
        <end position="63"/>
    </location>
</feature>
<feature type="transmembrane region" description="Helical" evidence="6">
    <location>
        <begin position="354"/>
        <end position="374"/>
    </location>
</feature>
<dbReference type="Gene3D" id="1.20.1250.20">
    <property type="entry name" value="MFS general substrate transporter like domains"/>
    <property type="match status" value="2"/>
</dbReference>
<protein>
    <submittedName>
        <fullName evidence="8">MFS transporter</fullName>
    </submittedName>
</protein>
<dbReference type="InterPro" id="IPR011701">
    <property type="entry name" value="MFS"/>
</dbReference>
<dbReference type="CDD" id="cd17324">
    <property type="entry name" value="MFS_NepI_like"/>
    <property type="match status" value="1"/>
</dbReference>
<dbReference type="PANTHER" id="PTHR43124">
    <property type="entry name" value="PURINE EFFLUX PUMP PBUE"/>
    <property type="match status" value="1"/>
</dbReference>
<comment type="caution">
    <text evidence="8">The sequence shown here is derived from an EMBL/GenBank/DDBJ whole genome shotgun (WGS) entry which is preliminary data.</text>
</comment>
<feature type="transmembrane region" description="Helical" evidence="6">
    <location>
        <begin position="156"/>
        <end position="179"/>
    </location>
</feature>
<dbReference type="InterPro" id="IPR050189">
    <property type="entry name" value="MFS_Efflux_Transporters"/>
</dbReference>
<evidence type="ECO:0000256" key="1">
    <source>
        <dbReference type="ARBA" id="ARBA00004651"/>
    </source>
</evidence>
<proteinExistence type="predicted"/>
<dbReference type="InterPro" id="IPR036259">
    <property type="entry name" value="MFS_trans_sf"/>
</dbReference>
<evidence type="ECO:0000256" key="6">
    <source>
        <dbReference type="SAM" id="Phobius"/>
    </source>
</evidence>
<organism evidence="8 9">
    <name type="scientific">Pseudonocardia benzenivorans</name>
    <dbReference type="NCBI Taxonomy" id="228005"/>
    <lineage>
        <taxon>Bacteria</taxon>
        <taxon>Bacillati</taxon>
        <taxon>Actinomycetota</taxon>
        <taxon>Actinomycetes</taxon>
        <taxon>Pseudonocardiales</taxon>
        <taxon>Pseudonocardiaceae</taxon>
        <taxon>Pseudonocardia</taxon>
    </lineage>
</organism>
<evidence type="ECO:0000313" key="8">
    <source>
        <dbReference type="EMBL" id="MFD1237995.1"/>
    </source>
</evidence>
<keyword evidence="4 6" id="KW-1133">Transmembrane helix</keyword>
<name>A0ABW3VUB9_9PSEU</name>
<feature type="transmembrane region" description="Helical" evidence="6">
    <location>
        <begin position="128"/>
        <end position="150"/>
    </location>
</feature>
<dbReference type="InterPro" id="IPR020846">
    <property type="entry name" value="MFS_dom"/>
</dbReference>
<sequence>MRVAILPLALGTFAIGLTEFAVMGLLPQIATGLDVSVPAAGTLVTAYAIGVVVGAPLLTAVSLRLPRTRMLILFMAMFAVGNALAAAAPSFGLLVAVRFLTGLPHGAFFGVAALVAASLVPEERRARAVAAVFLGLTVANVLGVPAATALGSVVGWRVAFAVIVVVALTSVAGIALLVPRAGVGTPARLGAELAVFRQRSVLLVLAMIVLGCGGLFAFYSYIAPVITGLAGFGSDVVPVLLGVFGLGMTLGTVLGGRVADRVDPRRVMVVLLAAQAVLLAAAVLALHSRWLAPLVVFGVGLLGLALVPAVQSVVMDAARDAPVLASAAIHSAFNVANALGAALGGVALAAGLGLGAPSAVGALLAAMGAVLAVFSVRAGTRPAATVDA</sequence>
<dbReference type="PROSITE" id="PS50850">
    <property type="entry name" value="MFS"/>
    <property type="match status" value="1"/>
</dbReference>
<keyword evidence="3 6" id="KW-0812">Transmembrane</keyword>
<dbReference type="Pfam" id="PF07690">
    <property type="entry name" value="MFS_1"/>
    <property type="match status" value="1"/>
</dbReference>
<comment type="subcellular location">
    <subcellularLocation>
        <location evidence="1">Cell membrane</location>
        <topology evidence="1">Multi-pass membrane protein</topology>
    </subcellularLocation>
</comment>
<feature type="transmembrane region" description="Helical" evidence="6">
    <location>
        <begin position="267"/>
        <end position="284"/>
    </location>
</feature>
<reference evidence="9" key="1">
    <citation type="journal article" date="2019" name="Int. J. Syst. Evol. Microbiol.">
        <title>The Global Catalogue of Microorganisms (GCM) 10K type strain sequencing project: providing services to taxonomists for standard genome sequencing and annotation.</title>
        <authorList>
            <consortium name="The Broad Institute Genomics Platform"/>
            <consortium name="The Broad Institute Genome Sequencing Center for Infectious Disease"/>
            <person name="Wu L."/>
            <person name="Ma J."/>
        </authorList>
    </citation>
    <scope>NUCLEOTIDE SEQUENCE [LARGE SCALE GENOMIC DNA]</scope>
    <source>
        <strain evidence="9">CCUG 49018</strain>
    </source>
</reference>
<feature type="transmembrane region" description="Helical" evidence="6">
    <location>
        <begin position="103"/>
        <end position="121"/>
    </location>
</feature>
<feature type="transmembrane region" description="Helical" evidence="6">
    <location>
        <begin position="70"/>
        <end position="97"/>
    </location>
</feature>
<evidence type="ECO:0000256" key="5">
    <source>
        <dbReference type="ARBA" id="ARBA00023136"/>
    </source>
</evidence>